<feature type="chain" id="PRO_5014649778" evidence="2">
    <location>
        <begin position="25"/>
        <end position="77"/>
    </location>
</feature>
<dbReference type="AlphaFoldDB" id="A0A2M4CCD9"/>
<reference evidence="3" key="1">
    <citation type="submission" date="2018-01" db="EMBL/GenBank/DDBJ databases">
        <title>An insight into the sialome of Amazonian anophelines.</title>
        <authorList>
            <person name="Ribeiro J.M."/>
            <person name="Scarpassa V."/>
            <person name="Calvo E."/>
        </authorList>
    </citation>
    <scope>NUCLEOTIDE SEQUENCE</scope>
    <source>
        <tissue evidence="3">Salivary glands</tissue>
    </source>
</reference>
<sequence>MLFASFFFLLASSFLAVLKSFVACCLSPSPLLSSMPTVVNIIMRRYTPFFSPRPSTEHTYASHTSYTQQTETAEPLG</sequence>
<organism evidence="3">
    <name type="scientific">Anopheles marajoara</name>
    <dbReference type="NCBI Taxonomy" id="58244"/>
    <lineage>
        <taxon>Eukaryota</taxon>
        <taxon>Metazoa</taxon>
        <taxon>Ecdysozoa</taxon>
        <taxon>Arthropoda</taxon>
        <taxon>Hexapoda</taxon>
        <taxon>Insecta</taxon>
        <taxon>Pterygota</taxon>
        <taxon>Neoptera</taxon>
        <taxon>Endopterygota</taxon>
        <taxon>Diptera</taxon>
        <taxon>Nematocera</taxon>
        <taxon>Culicoidea</taxon>
        <taxon>Culicidae</taxon>
        <taxon>Anophelinae</taxon>
        <taxon>Anopheles</taxon>
    </lineage>
</organism>
<name>A0A2M4CCD9_9DIPT</name>
<feature type="compositionally biased region" description="Polar residues" evidence="1">
    <location>
        <begin position="53"/>
        <end position="77"/>
    </location>
</feature>
<evidence type="ECO:0000256" key="1">
    <source>
        <dbReference type="SAM" id="MobiDB-lite"/>
    </source>
</evidence>
<evidence type="ECO:0000256" key="2">
    <source>
        <dbReference type="SAM" id="SignalP"/>
    </source>
</evidence>
<dbReference type="EMBL" id="GGFJ01013788">
    <property type="protein sequence ID" value="MBW62929.1"/>
    <property type="molecule type" value="Transcribed_RNA"/>
</dbReference>
<keyword evidence="2" id="KW-0732">Signal</keyword>
<feature type="signal peptide" evidence="2">
    <location>
        <begin position="1"/>
        <end position="24"/>
    </location>
</feature>
<accession>A0A2M4CCD9</accession>
<protein>
    <submittedName>
        <fullName evidence="3">Putative secreted protein</fullName>
    </submittedName>
</protein>
<feature type="region of interest" description="Disordered" evidence="1">
    <location>
        <begin position="49"/>
        <end position="77"/>
    </location>
</feature>
<proteinExistence type="predicted"/>
<evidence type="ECO:0000313" key="3">
    <source>
        <dbReference type="EMBL" id="MBW62929.1"/>
    </source>
</evidence>